<gene>
    <name evidence="3" type="ORF">A1353_19895</name>
</gene>
<evidence type="ECO:0000256" key="2">
    <source>
        <dbReference type="RuleBase" id="RU362097"/>
    </source>
</evidence>
<accession>A0A177M3P4</accession>
<keyword evidence="2" id="KW-0472">Membrane</keyword>
<dbReference type="SUPFAM" id="SSF56954">
    <property type="entry name" value="Outer membrane efflux proteins (OEP)"/>
    <property type="match status" value="1"/>
</dbReference>
<name>A0A177M3P4_METMH</name>
<dbReference type="EMBL" id="LUUH01000079">
    <property type="protein sequence ID" value="OAH99984.1"/>
    <property type="molecule type" value="Genomic_DNA"/>
</dbReference>
<evidence type="ECO:0000313" key="4">
    <source>
        <dbReference type="Proteomes" id="UP000077763"/>
    </source>
</evidence>
<dbReference type="GO" id="GO:0015562">
    <property type="term" value="F:efflux transmembrane transporter activity"/>
    <property type="evidence" value="ECO:0007669"/>
    <property type="project" value="InterPro"/>
</dbReference>
<sequence>MKPRHYYPLAISLLALAGNGCGNLNTDLTIAETPLPASFQEHQDKQDSAAVTHINWREYFADPHLLKLIDASVANNHDLQIALQRIETSRASVKLANASMLPKVDLNIGGGVRKFGLYTMDGAGNASTEITPGNTVPEHLTDMFVGLQSSWEIDVWGKLQNQRSAAVASYLSSIEAANFVISNLVADTSVYYNELLALDHELDIVRRTMEKEREALEVIKLQKEAGRANELAVQQFQAELLNTQVSEKTILQQIAETENKINYLLGRYPQAIERSKEVFFTETPRELSAGVPSQLLENRSDVRAAGHQIEASQFDLKAAKAAFYPNFNISATFGFQAFNPEFLFTTPASIAYSVFGQMIAPIINMKALEAQFNTAKANQLSAMYHYQKTILNAYVEVANQLSSIKSLQEVNVLKKQQSEALKQSVDVSKELYKSARATYLEVLIAQQSALQSQLELINVTKKQRVARINLYKALGGGWK</sequence>
<dbReference type="InterPro" id="IPR003423">
    <property type="entry name" value="OMP_efflux"/>
</dbReference>
<organism evidence="3 4">
    <name type="scientific">Methylomonas methanica</name>
    <dbReference type="NCBI Taxonomy" id="421"/>
    <lineage>
        <taxon>Bacteria</taxon>
        <taxon>Pseudomonadati</taxon>
        <taxon>Pseudomonadota</taxon>
        <taxon>Gammaproteobacteria</taxon>
        <taxon>Methylococcales</taxon>
        <taxon>Methylococcaceae</taxon>
        <taxon>Methylomonas</taxon>
    </lineage>
</organism>
<dbReference type="AlphaFoldDB" id="A0A177M3P4"/>
<comment type="caution">
    <text evidence="3">The sequence shown here is derived from an EMBL/GenBank/DDBJ whole genome shotgun (WGS) entry which is preliminary data.</text>
</comment>
<dbReference type="Gene3D" id="1.20.1600.10">
    <property type="entry name" value="Outer membrane efflux proteins (OEP)"/>
    <property type="match status" value="1"/>
</dbReference>
<dbReference type="NCBIfam" id="TIGR01845">
    <property type="entry name" value="outer_NodT"/>
    <property type="match status" value="1"/>
</dbReference>
<dbReference type="PANTHER" id="PTHR30203">
    <property type="entry name" value="OUTER MEMBRANE CATION EFFLUX PROTEIN"/>
    <property type="match status" value="1"/>
</dbReference>
<comment type="similarity">
    <text evidence="1 2">Belongs to the outer membrane factor (OMF) (TC 1.B.17) family.</text>
</comment>
<reference evidence="3 4" key="1">
    <citation type="submission" date="2016-03" db="EMBL/GenBank/DDBJ databases">
        <authorList>
            <person name="Ploux O."/>
        </authorList>
    </citation>
    <scope>NUCLEOTIDE SEQUENCE [LARGE SCALE GENOMIC DNA]</scope>
    <source>
        <strain evidence="3 4">R-45371</strain>
    </source>
</reference>
<evidence type="ECO:0000313" key="3">
    <source>
        <dbReference type="EMBL" id="OAH99984.1"/>
    </source>
</evidence>
<dbReference type="RefSeq" id="WP_064038024.1">
    <property type="nucleotide sequence ID" value="NZ_LUUH01000079.1"/>
</dbReference>
<dbReference type="Pfam" id="PF02321">
    <property type="entry name" value="OEP"/>
    <property type="match status" value="2"/>
</dbReference>
<proteinExistence type="inferred from homology"/>
<evidence type="ECO:0000256" key="1">
    <source>
        <dbReference type="ARBA" id="ARBA00007613"/>
    </source>
</evidence>
<keyword evidence="2" id="KW-0449">Lipoprotein</keyword>
<protein>
    <submittedName>
        <fullName evidence="3">RND transporter</fullName>
    </submittedName>
</protein>
<keyword evidence="2" id="KW-1134">Transmembrane beta strand</keyword>
<dbReference type="Proteomes" id="UP000077763">
    <property type="component" value="Unassembled WGS sequence"/>
</dbReference>
<dbReference type="PANTHER" id="PTHR30203:SF30">
    <property type="entry name" value="OUTER MEMBRANE PROTEIN-RELATED"/>
    <property type="match status" value="1"/>
</dbReference>
<keyword evidence="2" id="KW-0812">Transmembrane</keyword>
<dbReference type="InterPro" id="IPR010131">
    <property type="entry name" value="MdtP/NodT-like"/>
</dbReference>
<dbReference type="Gene3D" id="2.20.200.10">
    <property type="entry name" value="Outer membrane efflux proteins (OEP)"/>
    <property type="match status" value="1"/>
</dbReference>
<dbReference type="GO" id="GO:0009279">
    <property type="term" value="C:cell outer membrane"/>
    <property type="evidence" value="ECO:0007669"/>
    <property type="project" value="UniProtKB-SubCell"/>
</dbReference>
<comment type="subcellular location">
    <subcellularLocation>
        <location evidence="2">Cell outer membrane</location>
        <topology evidence="2">Lipid-anchor</topology>
    </subcellularLocation>
</comment>
<keyword evidence="2" id="KW-0564">Palmitate</keyword>